<sequence length="400" mass="44194">MITNLITKDFTQIGKKGIPDRAITSRYLLPQRTMSFENSSQDSSGNPSDLPDCSNPLLGTSIPQKVHTTYLQPLIAQPEQHGNNNLLHGVDFAFSNIHEQFDVSNILNMSHINGHLQNVSLASTAHLAANGGNLNSSPFNGHHVVAAVASSSANNNPGTLLNSMQTTANLNGLNNHVQTMDNSNPSTQSNAGSTTSSGVRTRHRSSANDSMFKCNYCPKKFTEQNSLRMHMEECRLVRSHECPQCGKRFKARGGLQQHNRIHLQERPYHCHYCPKRFNQKSHLDQHERIHTGQKPFACQYCGRAFRQRSQQMGHEATHTNASGILTSSGLGLHHQQSTQVATMVQQPSISDATGLLQRSSERSSISSDQSFGLAIRVFLCPSVILFLVCHPSGRGRRIDR</sequence>
<feature type="region of interest" description="Disordered" evidence="8">
    <location>
        <begin position="35"/>
        <end position="58"/>
    </location>
</feature>
<dbReference type="OrthoDB" id="3437960at2759"/>
<evidence type="ECO:0000313" key="10">
    <source>
        <dbReference type="EMBL" id="CAD5206473.1"/>
    </source>
</evidence>
<dbReference type="PANTHER" id="PTHR16515:SF49">
    <property type="entry name" value="GASTRULA ZINC FINGER PROTEIN XLCGF49.1-LIKE-RELATED"/>
    <property type="match status" value="1"/>
</dbReference>
<keyword evidence="11" id="KW-1185">Reference proteome</keyword>
<evidence type="ECO:0000259" key="9">
    <source>
        <dbReference type="PROSITE" id="PS50157"/>
    </source>
</evidence>
<feature type="region of interest" description="Disordered" evidence="8">
    <location>
        <begin position="177"/>
        <end position="206"/>
    </location>
</feature>
<evidence type="ECO:0000256" key="8">
    <source>
        <dbReference type="SAM" id="MobiDB-lite"/>
    </source>
</evidence>
<evidence type="ECO:0000256" key="1">
    <source>
        <dbReference type="ARBA" id="ARBA00004123"/>
    </source>
</evidence>
<keyword evidence="3" id="KW-0677">Repeat</keyword>
<organism evidence="10 11">
    <name type="scientific">Bursaphelenchus okinawaensis</name>
    <dbReference type="NCBI Taxonomy" id="465554"/>
    <lineage>
        <taxon>Eukaryota</taxon>
        <taxon>Metazoa</taxon>
        <taxon>Ecdysozoa</taxon>
        <taxon>Nematoda</taxon>
        <taxon>Chromadorea</taxon>
        <taxon>Rhabditida</taxon>
        <taxon>Tylenchina</taxon>
        <taxon>Tylenchomorpha</taxon>
        <taxon>Aphelenchoidea</taxon>
        <taxon>Aphelenchoididae</taxon>
        <taxon>Bursaphelenchus</taxon>
    </lineage>
</organism>
<dbReference type="InterPro" id="IPR036236">
    <property type="entry name" value="Znf_C2H2_sf"/>
</dbReference>
<dbReference type="Proteomes" id="UP000783686">
    <property type="component" value="Unassembled WGS sequence"/>
</dbReference>
<evidence type="ECO:0000256" key="7">
    <source>
        <dbReference type="PROSITE-ProRule" id="PRU00042"/>
    </source>
</evidence>
<dbReference type="Proteomes" id="UP000614601">
    <property type="component" value="Unassembled WGS sequence"/>
</dbReference>
<dbReference type="SUPFAM" id="SSF57667">
    <property type="entry name" value="beta-beta-alpha zinc fingers"/>
    <property type="match status" value="3"/>
</dbReference>
<keyword evidence="5" id="KW-0862">Zinc</keyword>
<protein>
    <recommendedName>
        <fullName evidence="9">C2H2-type domain-containing protein</fullName>
    </recommendedName>
</protein>
<keyword evidence="4 7" id="KW-0863">Zinc-finger</keyword>
<feature type="domain" description="C2H2-type" evidence="9">
    <location>
        <begin position="212"/>
        <end position="243"/>
    </location>
</feature>
<dbReference type="AlphaFoldDB" id="A0A811JT71"/>
<evidence type="ECO:0000256" key="2">
    <source>
        <dbReference type="ARBA" id="ARBA00022723"/>
    </source>
</evidence>
<feature type="compositionally biased region" description="Polar residues" evidence="8">
    <location>
        <begin position="35"/>
        <end position="47"/>
    </location>
</feature>
<evidence type="ECO:0000256" key="4">
    <source>
        <dbReference type="ARBA" id="ARBA00022771"/>
    </source>
</evidence>
<dbReference type="InterPro" id="IPR050331">
    <property type="entry name" value="Zinc_finger"/>
</dbReference>
<dbReference type="FunFam" id="3.30.160.60:FF:000512">
    <property type="entry name" value="zinc finger protein 197 isoform X1"/>
    <property type="match status" value="1"/>
</dbReference>
<dbReference type="SMART" id="SM00355">
    <property type="entry name" value="ZnF_C2H2"/>
    <property type="match status" value="4"/>
</dbReference>
<feature type="domain" description="C2H2-type" evidence="9">
    <location>
        <begin position="240"/>
        <end position="267"/>
    </location>
</feature>
<accession>A0A811JT71</accession>
<dbReference type="PROSITE" id="PS00028">
    <property type="entry name" value="ZINC_FINGER_C2H2_1"/>
    <property type="match status" value="3"/>
</dbReference>
<evidence type="ECO:0000256" key="5">
    <source>
        <dbReference type="ARBA" id="ARBA00022833"/>
    </source>
</evidence>
<dbReference type="PANTHER" id="PTHR16515">
    <property type="entry name" value="PR DOMAIN ZINC FINGER PROTEIN"/>
    <property type="match status" value="1"/>
</dbReference>
<dbReference type="PROSITE" id="PS50157">
    <property type="entry name" value="ZINC_FINGER_C2H2_2"/>
    <property type="match status" value="4"/>
</dbReference>
<keyword evidence="2" id="KW-0479">Metal-binding</keyword>
<comment type="caution">
    <text evidence="10">The sequence shown here is derived from an EMBL/GenBank/DDBJ whole genome shotgun (WGS) entry which is preliminary data.</text>
</comment>
<reference evidence="10" key="1">
    <citation type="submission" date="2020-09" db="EMBL/GenBank/DDBJ databases">
        <authorList>
            <person name="Kikuchi T."/>
        </authorList>
    </citation>
    <scope>NUCLEOTIDE SEQUENCE</scope>
    <source>
        <strain evidence="10">SH1</strain>
    </source>
</reference>
<feature type="domain" description="C2H2-type" evidence="9">
    <location>
        <begin position="296"/>
        <end position="323"/>
    </location>
</feature>
<keyword evidence="6" id="KW-0539">Nucleus</keyword>
<feature type="domain" description="C2H2-type" evidence="9">
    <location>
        <begin position="268"/>
        <end position="295"/>
    </location>
</feature>
<evidence type="ECO:0000313" key="11">
    <source>
        <dbReference type="Proteomes" id="UP000614601"/>
    </source>
</evidence>
<dbReference type="GO" id="GO:0010468">
    <property type="term" value="P:regulation of gene expression"/>
    <property type="evidence" value="ECO:0007669"/>
    <property type="project" value="TreeGrafter"/>
</dbReference>
<dbReference type="Gene3D" id="3.30.160.60">
    <property type="entry name" value="Classic Zinc Finger"/>
    <property type="match status" value="4"/>
</dbReference>
<dbReference type="EMBL" id="CAJFCW020000001">
    <property type="protein sequence ID" value="CAG9081914.1"/>
    <property type="molecule type" value="Genomic_DNA"/>
</dbReference>
<dbReference type="GO" id="GO:0008270">
    <property type="term" value="F:zinc ion binding"/>
    <property type="evidence" value="ECO:0007669"/>
    <property type="project" value="UniProtKB-KW"/>
</dbReference>
<dbReference type="FunFam" id="3.30.160.60:FF:000110">
    <property type="entry name" value="Zinc finger protein-like"/>
    <property type="match status" value="2"/>
</dbReference>
<evidence type="ECO:0000256" key="3">
    <source>
        <dbReference type="ARBA" id="ARBA00022737"/>
    </source>
</evidence>
<comment type="subcellular location">
    <subcellularLocation>
        <location evidence="1">Nucleus</location>
    </subcellularLocation>
</comment>
<dbReference type="GO" id="GO:0005634">
    <property type="term" value="C:nucleus"/>
    <property type="evidence" value="ECO:0007669"/>
    <property type="project" value="UniProtKB-SubCell"/>
</dbReference>
<feature type="compositionally biased region" description="Polar residues" evidence="8">
    <location>
        <begin position="177"/>
        <end position="199"/>
    </location>
</feature>
<name>A0A811JT71_9BILA</name>
<dbReference type="InterPro" id="IPR013087">
    <property type="entry name" value="Znf_C2H2_type"/>
</dbReference>
<dbReference type="Pfam" id="PF00096">
    <property type="entry name" value="zf-C2H2"/>
    <property type="match status" value="4"/>
</dbReference>
<dbReference type="EMBL" id="CAJFDH010000001">
    <property type="protein sequence ID" value="CAD5206473.1"/>
    <property type="molecule type" value="Genomic_DNA"/>
</dbReference>
<gene>
    <name evidence="10" type="ORF">BOKJ2_LOCUS1157</name>
</gene>
<proteinExistence type="predicted"/>
<evidence type="ECO:0000256" key="6">
    <source>
        <dbReference type="ARBA" id="ARBA00023242"/>
    </source>
</evidence>